<comment type="caution">
    <text evidence="3">The sequence shown here is derived from an EMBL/GenBank/DDBJ whole genome shotgun (WGS) entry which is preliminary data.</text>
</comment>
<gene>
    <name evidence="3" type="ORF">C7402_109146</name>
</gene>
<feature type="chain" id="PRO_5046955452" evidence="2">
    <location>
        <begin position="21"/>
        <end position="133"/>
    </location>
</feature>
<evidence type="ECO:0000256" key="2">
    <source>
        <dbReference type="SAM" id="SignalP"/>
    </source>
</evidence>
<keyword evidence="1" id="KW-1133">Transmembrane helix</keyword>
<keyword evidence="1" id="KW-0812">Transmembrane</keyword>
<keyword evidence="4" id="KW-1185">Reference proteome</keyword>
<feature type="signal peptide" evidence="2">
    <location>
        <begin position="1"/>
        <end position="20"/>
    </location>
</feature>
<feature type="transmembrane region" description="Helical" evidence="1">
    <location>
        <begin position="106"/>
        <end position="122"/>
    </location>
</feature>
<sequence length="133" mass="14569">MRSRSTIVLLYSLFAAISIAANLGTQKVYTSVAPALYAIPVSVLAGTAIGLAVKFVLDKVWIFRYQHRNLAHGFKSFMLYSTMGIATTVIFWGFEFGADSIFGTEPARLTGGAIGLIIGYLVKYKLDKKFVFS</sequence>
<name>A0ABX5KP36_9BURK</name>
<accession>A0ABX5KP36</accession>
<feature type="transmembrane region" description="Helical" evidence="1">
    <location>
        <begin position="36"/>
        <end position="57"/>
    </location>
</feature>
<evidence type="ECO:0000313" key="3">
    <source>
        <dbReference type="EMBL" id="PVX82293.1"/>
    </source>
</evidence>
<protein>
    <submittedName>
        <fullName evidence="3">GtrA-like protein</fullName>
    </submittedName>
</protein>
<keyword evidence="2" id="KW-0732">Signal</keyword>
<reference evidence="3 4" key="1">
    <citation type="submission" date="2018-05" db="EMBL/GenBank/DDBJ databases">
        <title>Genomic Encyclopedia of Type Strains, Phase IV (KMG-V): Genome sequencing to study the core and pangenomes of soil and plant-associated prokaryotes.</title>
        <authorList>
            <person name="Whitman W."/>
        </authorList>
    </citation>
    <scope>NUCLEOTIDE SEQUENCE [LARGE SCALE GENOMIC DNA]</scope>
    <source>
        <strain evidence="3 4">SCZa-39</strain>
    </source>
</reference>
<keyword evidence="1" id="KW-0472">Membrane</keyword>
<feature type="transmembrane region" description="Helical" evidence="1">
    <location>
        <begin position="77"/>
        <end position="94"/>
    </location>
</feature>
<dbReference type="EMBL" id="QEOB01000009">
    <property type="protein sequence ID" value="PVX82293.1"/>
    <property type="molecule type" value="Genomic_DNA"/>
</dbReference>
<dbReference type="NCBIfam" id="NF037976">
    <property type="entry name" value="gtrA_1"/>
    <property type="match status" value="1"/>
</dbReference>
<dbReference type="Proteomes" id="UP000245712">
    <property type="component" value="Unassembled WGS sequence"/>
</dbReference>
<evidence type="ECO:0000313" key="4">
    <source>
        <dbReference type="Proteomes" id="UP000245712"/>
    </source>
</evidence>
<proteinExistence type="predicted"/>
<organism evidence="3 4">
    <name type="scientific">Paraburkholderia unamae</name>
    <dbReference type="NCBI Taxonomy" id="219649"/>
    <lineage>
        <taxon>Bacteria</taxon>
        <taxon>Pseudomonadati</taxon>
        <taxon>Pseudomonadota</taxon>
        <taxon>Betaproteobacteria</taxon>
        <taxon>Burkholderiales</taxon>
        <taxon>Burkholderiaceae</taxon>
        <taxon>Paraburkholderia</taxon>
    </lineage>
</organism>
<evidence type="ECO:0000256" key="1">
    <source>
        <dbReference type="SAM" id="Phobius"/>
    </source>
</evidence>